<evidence type="ECO:0000259" key="1">
    <source>
        <dbReference type="Pfam" id="PF08124"/>
    </source>
</evidence>
<dbReference type="Proteomes" id="UP001597024">
    <property type="component" value="Unassembled WGS sequence"/>
</dbReference>
<organism evidence="2 3">
    <name type="scientific">Streptosporangium algeriense</name>
    <dbReference type="NCBI Taxonomy" id="1682748"/>
    <lineage>
        <taxon>Bacteria</taxon>
        <taxon>Bacillati</taxon>
        <taxon>Actinomycetota</taxon>
        <taxon>Actinomycetes</taxon>
        <taxon>Streptosporangiales</taxon>
        <taxon>Streptosporangiaceae</taxon>
        <taxon>Streptosporangium</taxon>
    </lineage>
</organism>
<reference evidence="3" key="1">
    <citation type="journal article" date="2019" name="Int. J. Syst. Evol. Microbiol.">
        <title>The Global Catalogue of Microorganisms (GCM) 10K type strain sequencing project: providing services to taxonomists for standard genome sequencing and annotation.</title>
        <authorList>
            <consortium name="The Broad Institute Genomics Platform"/>
            <consortium name="The Broad Institute Genome Sequencing Center for Infectious Disease"/>
            <person name="Wu L."/>
            <person name="Ma J."/>
        </authorList>
    </citation>
    <scope>NUCLEOTIDE SEQUENCE [LARGE SCALE GENOMIC DNA]</scope>
    <source>
        <strain evidence="3">CCUG 62974</strain>
    </source>
</reference>
<dbReference type="PANTHER" id="PTHR38481:SF1">
    <property type="entry name" value="HYALURONATE LYASE"/>
    <property type="match status" value="1"/>
</dbReference>
<feature type="non-terminal residue" evidence="2">
    <location>
        <position position="1"/>
    </location>
</feature>
<dbReference type="InterPro" id="IPR012970">
    <property type="entry name" value="Lyase_8_alpha_N"/>
</dbReference>
<keyword evidence="3" id="KW-1185">Reference proteome</keyword>
<keyword evidence="2" id="KW-0456">Lyase</keyword>
<feature type="non-terminal residue" evidence="2">
    <location>
        <position position="184"/>
    </location>
</feature>
<dbReference type="PANTHER" id="PTHR38481">
    <property type="entry name" value="HYALURONATE LYASE"/>
    <property type="match status" value="1"/>
</dbReference>
<evidence type="ECO:0000313" key="3">
    <source>
        <dbReference type="Proteomes" id="UP001597024"/>
    </source>
</evidence>
<feature type="domain" description="Polysaccharide lyase 8 N-terminal alpha-helical" evidence="1">
    <location>
        <begin position="2"/>
        <end position="183"/>
    </location>
</feature>
<dbReference type="GO" id="GO:0016829">
    <property type="term" value="F:lyase activity"/>
    <property type="evidence" value="ECO:0007669"/>
    <property type="project" value="UniProtKB-KW"/>
</dbReference>
<dbReference type="Gene3D" id="1.50.10.100">
    <property type="entry name" value="Chondroitin AC/alginate lyase"/>
    <property type="match status" value="1"/>
</dbReference>
<proteinExistence type="predicted"/>
<name>A0ABW3E8D3_9ACTN</name>
<dbReference type="SUPFAM" id="SSF48230">
    <property type="entry name" value="Chondroitin AC/alginate lyase"/>
    <property type="match status" value="1"/>
</dbReference>
<accession>A0ABW3E8D3</accession>
<protein>
    <submittedName>
        <fullName evidence="2">Lyase</fullName>
    </submittedName>
</protein>
<comment type="caution">
    <text evidence="2">The sequence shown here is derived from an EMBL/GenBank/DDBJ whole genome shotgun (WGS) entry which is preliminary data.</text>
</comment>
<sequence length="184" mass="20054">LWHWQIGVPRAILDAAVLVGPHLTEARSRALRDAVDHFVPERRLADYSGTSTGANRVDLCTVTLLRGMLRSDPDRVALAVSALSPVLRLVTEGDGFHRDGSFVQHTSVPYQGTYGASLLNGVATLLAVLRGSPWEITDPNVRTVHDMVERSFAPVVHDGLCMDLVSGRAVGRRPYGDHDRGRAI</sequence>
<dbReference type="InterPro" id="IPR038970">
    <property type="entry name" value="Lyase_8"/>
</dbReference>
<gene>
    <name evidence="2" type="ORF">ACFQ08_45060</name>
</gene>
<dbReference type="InterPro" id="IPR008929">
    <property type="entry name" value="Chondroitin_lyas"/>
</dbReference>
<evidence type="ECO:0000313" key="2">
    <source>
        <dbReference type="EMBL" id="MFD0891767.1"/>
    </source>
</evidence>
<dbReference type="Pfam" id="PF08124">
    <property type="entry name" value="Lyase_8_N"/>
    <property type="match status" value="1"/>
</dbReference>
<dbReference type="EMBL" id="JBHTHX010003463">
    <property type="protein sequence ID" value="MFD0891767.1"/>
    <property type="molecule type" value="Genomic_DNA"/>
</dbReference>